<evidence type="ECO:0000256" key="3">
    <source>
        <dbReference type="ARBA" id="ARBA00023315"/>
    </source>
</evidence>
<dbReference type="PROSITE" id="PS51186">
    <property type="entry name" value="GNAT"/>
    <property type="match status" value="1"/>
</dbReference>
<dbReference type="FunFam" id="3.40.630.30:FF:000064">
    <property type="entry name" value="GNAT family acetyltransferase"/>
    <property type="match status" value="1"/>
</dbReference>
<dbReference type="Pfam" id="PF00583">
    <property type="entry name" value="Acetyltransf_1"/>
    <property type="match status" value="1"/>
</dbReference>
<dbReference type="Proteomes" id="UP000192408">
    <property type="component" value="Unassembled WGS sequence"/>
</dbReference>
<evidence type="ECO:0000259" key="4">
    <source>
        <dbReference type="PROSITE" id="PS51186"/>
    </source>
</evidence>
<keyword evidence="6" id="KW-1185">Reference proteome</keyword>
<evidence type="ECO:0000256" key="2">
    <source>
        <dbReference type="ARBA" id="ARBA00022679"/>
    </source>
</evidence>
<dbReference type="STRING" id="1122938.SAMN05660772_02309"/>
<evidence type="ECO:0000313" key="6">
    <source>
        <dbReference type="Proteomes" id="UP000192408"/>
    </source>
</evidence>
<comment type="similarity">
    <text evidence="1">Belongs to the acetyltransferase family.</text>
</comment>
<reference evidence="6" key="1">
    <citation type="submission" date="2017-04" db="EMBL/GenBank/DDBJ databases">
        <authorList>
            <person name="Varghese N."/>
            <person name="Submissions S."/>
        </authorList>
    </citation>
    <scope>NUCLEOTIDE SEQUENCE [LARGE SCALE GENOMIC DNA]</scope>
    <source>
        <strain evidence="6">DSM 23072</strain>
    </source>
</reference>
<dbReference type="InterPro" id="IPR000182">
    <property type="entry name" value="GNAT_dom"/>
</dbReference>
<evidence type="ECO:0000313" key="5">
    <source>
        <dbReference type="EMBL" id="SMB84586.1"/>
    </source>
</evidence>
<dbReference type="EMBL" id="FWWV01000015">
    <property type="protein sequence ID" value="SMB84586.1"/>
    <property type="molecule type" value="Genomic_DNA"/>
</dbReference>
<dbReference type="AlphaFoldDB" id="A0A1W1UU79"/>
<dbReference type="PANTHER" id="PTHR10545:SF29">
    <property type="entry name" value="GH14572P-RELATED"/>
    <property type="match status" value="1"/>
</dbReference>
<dbReference type="PANTHER" id="PTHR10545">
    <property type="entry name" value="DIAMINE N-ACETYLTRANSFERASE"/>
    <property type="match status" value="1"/>
</dbReference>
<dbReference type="SUPFAM" id="SSF55729">
    <property type="entry name" value="Acyl-CoA N-acyltransferases (Nat)"/>
    <property type="match status" value="1"/>
</dbReference>
<dbReference type="RefSeq" id="WP_084256992.1">
    <property type="nucleotide sequence ID" value="NZ_FWWV01000015.1"/>
</dbReference>
<keyword evidence="2 5" id="KW-0808">Transferase</keyword>
<dbReference type="Gene3D" id="3.40.630.30">
    <property type="match status" value="1"/>
</dbReference>
<organism evidence="5 6">
    <name type="scientific">Pasteurella testudinis DSM 23072</name>
    <dbReference type="NCBI Taxonomy" id="1122938"/>
    <lineage>
        <taxon>Bacteria</taxon>
        <taxon>Pseudomonadati</taxon>
        <taxon>Pseudomonadota</taxon>
        <taxon>Gammaproteobacteria</taxon>
        <taxon>Pasteurellales</taxon>
        <taxon>Pasteurellaceae</taxon>
        <taxon>Pasteurella</taxon>
    </lineage>
</organism>
<gene>
    <name evidence="5" type="ORF">SAMN05660772_02309</name>
</gene>
<keyword evidence="3" id="KW-0012">Acyltransferase</keyword>
<protein>
    <submittedName>
        <fullName evidence="5">Acetyltransferases</fullName>
    </submittedName>
</protein>
<dbReference type="InterPro" id="IPR051016">
    <property type="entry name" value="Diverse_Substrate_AcTransf"/>
</dbReference>
<accession>A0A1W1UU79</accession>
<dbReference type="GO" id="GO:0008080">
    <property type="term" value="F:N-acetyltransferase activity"/>
    <property type="evidence" value="ECO:0007669"/>
    <property type="project" value="TreeGrafter"/>
</dbReference>
<evidence type="ECO:0000256" key="1">
    <source>
        <dbReference type="ARBA" id="ARBA00008694"/>
    </source>
</evidence>
<dbReference type="CDD" id="cd04301">
    <property type="entry name" value="NAT_SF"/>
    <property type="match status" value="1"/>
</dbReference>
<sequence length="154" mass="18139">MTINIRKAVKEDSGNLWILMQKLAIFEDYIDDFAITPAIVQASGFDKTPPDFYCFVAEDQENARLAGMLVYYFLPYTAQNRPAIYMKELYVDEQYRGQKIGERLMQALKAEAKTHHCRQIKWTVAPWNQAGQRFYHTLGAKENREWLNYEWTLD</sequence>
<feature type="domain" description="N-acetyltransferase" evidence="4">
    <location>
        <begin position="3"/>
        <end position="154"/>
    </location>
</feature>
<dbReference type="InterPro" id="IPR016181">
    <property type="entry name" value="Acyl_CoA_acyltransferase"/>
</dbReference>
<proteinExistence type="inferred from homology"/>
<name>A0A1W1UU79_9PAST</name>